<keyword evidence="3" id="KW-0472">Membrane</keyword>
<sequence>MLCCSDPQLLSQIAAASAQDLEPVRLESLSATNADGDFGPPLLGEQPGAGLQPTLPLQPQHVSLQQTQNHPQMAVPQRPAAQTGLIPVSASDLGPGLADFGQPSGGRAQTGGMEAYELARRLVNSAAASGSAGGSGAGGAGVPGSYTSAARKVRVSVKIPDREPEELPPNWEADLRINGQREAALVLFTYMRRGCVQLVVDVLRRAPQHQPQQGAGSAGATRQREHDGASASARSTTATDSGQAVSRAAALQLTTEAGSGVVSGMQEALSAAGLGQLMAGRTLTVQVDSTVSRVHVSEQAGSTASGDAAPAGVSQAAVEDNGDYDSSLDATPPPGVQVWPAVVCCGGGSLWRSAQRTVQLTCSWSGKAAAAAAAAAHGTTGGKLDTSSFEPPGSASAAAGSAEAQQHESSSEICITARQQGHFLPVHISHSRTAAGASGTQQEPSSVAPPVPWAVLSDGGCCLELAPCSQQGLVQVEMCRGGVHSNAASVLLLESPAATNELQQQLLLCTADEVAASSAPGRPQGQQSQSAAVQHLLRDFGVFLDIVAQLGLAEARGSRSGGCKQAGSGSLSIPAACGTGTGNGRRVELITWALPPAGSRSRAPVADRLLLAPLACRTAKGDAAAQPGHLAESEQAEVERARRLADMGCDVGLNLLRHFLAAGMPACAGTVLDLLADGLDVTASSIAAYRCCDGLSLMHHAARSGQLPPLATLAAWLEVRGVAPGWSTPAGAAALSPLHLLAATPDSCDAASTQACLQLRWPEVAGAWRSAGTERGGCGATPAQFAAMTADAGTGKCVKAAFYLASNTASVMGVGAAWRLAARAQRHVLSRSRAQAARDVWCQSQRFGSPELEYAYSNWLTRRTSLFDHSFLGLYMAHALLHMVTQGWAVWVQHNKAGLLLVFFRLALLVLSFSGGGSSSGGRGAPSSWLLQTREGRAVVLEMLRSLLMVALAAGLLEMPALWARVVTSKADIVFNIVMRPLAGQMRLGSSALCSLLALVGETAIMAFLVWGAQRSAMARALAVLAAMARSAITHSLGLGVTVLLQASLRKRFLQEERRRLLKQAQSQHAQALQHAGSSGGKVGAK</sequence>
<gene>
    <name evidence="4" type="ORF">HYH02_006951</name>
</gene>
<keyword evidence="5" id="KW-1185">Reference proteome</keyword>
<evidence type="ECO:0000256" key="3">
    <source>
        <dbReference type="SAM" id="Phobius"/>
    </source>
</evidence>
<feature type="transmembrane region" description="Helical" evidence="3">
    <location>
        <begin position="1017"/>
        <end position="1045"/>
    </location>
</feature>
<keyword evidence="1" id="KW-0175">Coiled coil</keyword>
<comment type="caution">
    <text evidence="4">The sequence shown here is derived from an EMBL/GenBank/DDBJ whole genome shotgun (WGS) entry which is preliminary data.</text>
</comment>
<dbReference type="OrthoDB" id="545329at2759"/>
<evidence type="ECO:0000256" key="2">
    <source>
        <dbReference type="SAM" id="MobiDB-lite"/>
    </source>
</evidence>
<dbReference type="Proteomes" id="UP000613740">
    <property type="component" value="Unassembled WGS sequence"/>
</dbReference>
<name>A0A835WJH6_9CHLO</name>
<keyword evidence="3" id="KW-0812">Transmembrane</keyword>
<organism evidence="4 5">
    <name type="scientific">Chlamydomonas schloesseri</name>
    <dbReference type="NCBI Taxonomy" id="2026947"/>
    <lineage>
        <taxon>Eukaryota</taxon>
        <taxon>Viridiplantae</taxon>
        <taxon>Chlorophyta</taxon>
        <taxon>core chlorophytes</taxon>
        <taxon>Chlorophyceae</taxon>
        <taxon>CS clade</taxon>
        <taxon>Chlamydomonadales</taxon>
        <taxon>Chlamydomonadaceae</taxon>
        <taxon>Chlamydomonas</taxon>
    </lineage>
</organism>
<accession>A0A835WJH6</accession>
<keyword evidence="3" id="KW-1133">Transmembrane helix</keyword>
<feature type="transmembrane region" description="Helical" evidence="3">
    <location>
        <begin position="991"/>
        <end position="1011"/>
    </location>
</feature>
<reference evidence="4" key="1">
    <citation type="journal article" date="2020" name="bioRxiv">
        <title>Comparative genomics of Chlamydomonas.</title>
        <authorList>
            <person name="Craig R.J."/>
            <person name="Hasan A.R."/>
            <person name="Ness R.W."/>
            <person name="Keightley P.D."/>
        </authorList>
    </citation>
    <scope>NUCLEOTIDE SEQUENCE</scope>
    <source>
        <strain evidence="4">CCAP 11/173</strain>
    </source>
</reference>
<feature type="region of interest" description="Disordered" evidence="2">
    <location>
        <begin position="296"/>
        <end position="332"/>
    </location>
</feature>
<evidence type="ECO:0000256" key="1">
    <source>
        <dbReference type="SAM" id="Coils"/>
    </source>
</evidence>
<proteinExistence type="predicted"/>
<feature type="coiled-coil region" evidence="1">
    <location>
        <begin position="1044"/>
        <end position="1071"/>
    </location>
</feature>
<evidence type="ECO:0000313" key="5">
    <source>
        <dbReference type="Proteomes" id="UP000613740"/>
    </source>
</evidence>
<protein>
    <submittedName>
        <fullName evidence="4">Uncharacterized protein</fullName>
    </submittedName>
</protein>
<feature type="region of interest" description="Disordered" evidence="2">
    <location>
        <begin position="209"/>
        <end position="244"/>
    </location>
</feature>
<dbReference type="AlphaFoldDB" id="A0A835WJH6"/>
<feature type="region of interest" description="Disordered" evidence="2">
    <location>
        <begin position="379"/>
        <end position="403"/>
    </location>
</feature>
<feature type="transmembrane region" description="Helical" evidence="3">
    <location>
        <begin position="872"/>
        <end position="891"/>
    </location>
</feature>
<feature type="transmembrane region" description="Helical" evidence="3">
    <location>
        <begin position="897"/>
        <end position="917"/>
    </location>
</feature>
<feature type="compositionally biased region" description="Low complexity" evidence="2">
    <location>
        <begin position="387"/>
        <end position="403"/>
    </location>
</feature>
<feature type="compositionally biased region" description="Low complexity" evidence="2">
    <location>
        <begin position="229"/>
        <end position="241"/>
    </location>
</feature>
<evidence type="ECO:0000313" key="4">
    <source>
        <dbReference type="EMBL" id="KAG2448369.1"/>
    </source>
</evidence>
<dbReference type="EMBL" id="JAEHOD010000018">
    <property type="protein sequence ID" value="KAG2448369.1"/>
    <property type="molecule type" value="Genomic_DNA"/>
</dbReference>